<accession>A0A0M8ZRZ3</accession>
<feature type="compositionally biased region" description="Basic and acidic residues" evidence="1">
    <location>
        <begin position="32"/>
        <end position="46"/>
    </location>
</feature>
<keyword evidence="3" id="KW-1185">Reference proteome</keyword>
<dbReference type="AlphaFoldDB" id="A0A0M8ZRZ3"/>
<evidence type="ECO:0000256" key="1">
    <source>
        <dbReference type="SAM" id="MobiDB-lite"/>
    </source>
</evidence>
<sequence length="81" mass="8626">MPKIRGAVRFLDQVEVRGCKLGLALADTVPPKGDRNEGRTEVREGEGEGEGEGKTSGGVKRESQTDGEGTANLQEESIKVN</sequence>
<dbReference type="Proteomes" id="UP000053105">
    <property type="component" value="Unassembled WGS sequence"/>
</dbReference>
<dbReference type="EMBL" id="KQ435878">
    <property type="protein sequence ID" value="KOX69915.1"/>
    <property type="molecule type" value="Genomic_DNA"/>
</dbReference>
<protein>
    <submittedName>
        <fullName evidence="2">Uncharacterized protein</fullName>
    </submittedName>
</protein>
<proteinExistence type="predicted"/>
<name>A0A0M8ZRZ3_9HYME</name>
<gene>
    <name evidence="2" type="ORF">WN51_04428</name>
</gene>
<organism evidence="2 3">
    <name type="scientific">Melipona quadrifasciata</name>
    <dbReference type="NCBI Taxonomy" id="166423"/>
    <lineage>
        <taxon>Eukaryota</taxon>
        <taxon>Metazoa</taxon>
        <taxon>Ecdysozoa</taxon>
        <taxon>Arthropoda</taxon>
        <taxon>Hexapoda</taxon>
        <taxon>Insecta</taxon>
        <taxon>Pterygota</taxon>
        <taxon>Neoptera</taxon>
        <taxon>Endopterygota</taxon>
        <taxon>Hymenoptera</taxon>
        <taxon>Apocrita</taxon>
        <taxon>Aculeata</taxon>
        <taxon>Apoidea</taxon>
        <taxon>Anthophila</taxon>
        <taxon>Apidae</taxon>
        <taxon>Melipona</taxon>
    </lineage>
</organism>
<feature type="region of interest" description="Disordered" evidence="1">
    <location>
        <begin position="26"/>
        <end position="81"/>
    </location>
</feature>
<reference evidence="2 3" key="1">
    <citation type="submission" date="2015-07" db="EMBL/GenBank/DDBJ databases">
        <title>The genome of Melipona quadrifasciata.</title>
        <authorList>
            <person name="Pan H."/>
            <person name="Kapheim K."/>
        </authorList>
    </citation>
    <scope>NUCLEOTIDE SEQUENCE [LARGE SCALE GENOMIC DNA]</scope>
    <source>
        <strain evidence="2">0111107301</strain>
        <tissue evidence="2">Whole body</tissue>
    </source>
</reference>
<evidence type="ECO:0000313" key="3">
    <source>
        <dbReference type="Proteomes" id="UP000053105"/>
    </source>
</evidence>
<evidence type="ECO:0000313" key="2">
    <source>
        <dbReference type="EMBL" id="KOX69915.1"/>
    </source>
</evidence>